<protein>
    <recommendedName>
        <fullName evidence="3">SCP2 domain-containing protein</fullName>
    </recommendedName>
</protein>
<name>A0A1W6YXS6_9BORD</name>
<organism evidence="1 2">
    <name type="scientific">Bordetella genomosp. 9</name>
    <dbReference type="NCBI Taxonomy" id="1416803"/>
    <lineage>
        <taxon>Bacteria</taxon>
        <taxon>Pseudomonadati</taxon>
        <taxon>Pseudomonadota</taxon>
        <taxon>Betaproteobacteria</taxon>
        <taxon>Burkholderiales</taxon>
        <taxon>Alcaligenaceae</taxon>
        <taxon>Bordetella</taxon>
    </lineage>
</organism>
<dbReference type="EMBL" id="CP021109">
    <property type="protein sequence ID" value="ARP85887.1"/>
    <property type="molecule type" value="Genomic_DNA"/>
</dbReference>
<proteinExistence type="predicted"/>
<keyword evidence="2" id="KW-1185">Reference proteome</keyword>
<evidence type="ECO:0000313" key="1">
    <source>
        <dbReference type="EMBL" id="ARP85887.1"/>
    </source>
</evidence>
<sequence>MYEQPNPSEQDLVHRFSAAARHYARPRDLDADILVQFGAAPVIVRVRSGAVADVAAPHAPLASWDFAIRGSVRGWQALWQAMPAPGWHDIFALTKRGEFAIEGRLQPLMAHLQFVKDLLAAPREGRA</sequence>
<evidence type="ECO:0000313" key="2">
    <source>
        <dbReference type="Proteomes" id="UP000194139"/>
    </source>
</evidence>
<dbReference type="Proteomes" id="UP000194139">
    <property type="component" value="Chromosome"/>
</dbReference>
<reference evidence="1 2" key="1">
    <citation type="submission" date="2017-05" db="EMBL/GenBank/DDBJ databases">
        <title>Complete and WGS of Bordetella genogroups.</title>
        <authorList>
            <person name="Spilker T."/>
            <person name="LiPuma J."/>
        </authorList>
    </citation>
    <scope>NUCLEOTIDE SEQUENCE [LARGE SCALE GENOMIC DNA]</scope>
    <source>
        <strain evidence="1 2">AU17164</strain>
    </source>
</reference>
<accession>A0A1W6YXS6</accession>
<dbReference type="RefSeq" id="WP_086071868.1">
    <property type="nucleotide sequence ID" value="NZ_CP021109.1"/>
</dbReference>
<dbReference type="AlphaFoldDB" id="A0A1W6YXS6"/>
<gene>
    <name evidence="1" type="ORF">CAL13_06490</name>
</gene>
<evidence type="ECO:0008006" key="3">
    <source>
        <dbReference type="Google" id="ProtNLM"/>
    </source>
</evidence>